<keyword evidence="8" id="KW-0378">Hydrolase</keyword>
<reference evidence="8" key="1">
    <citation type="submission" date="2020-07" db="EMBL/GenBank/DDBJ databases">
        <title>Huge and variable diversity of episymbiotic CPR bacteria and DPANN archaea in groundwater ecosystems.</title>
        <authorList>
            <person name="He C.Y."/>
            <person name="Keren R."/>
            <person name="Whittaker M."/>
            <person name="Farag I.F."/>
            <person name="Doudna J."/>
            <person name="Cate J.H.D."/>
            <person name="Banfield J.F."/>
        </authorList>
    </citation>
    <scope>NUCLEOTIDE SEQUENCE</scope>
    <source>
        <strain evidence="8">NC_groundwater_580_Pr5_B-0.1um_64_19</strain>
    </source>
</reference>
<evidence type="ECO:0000256" key="4">
    <source>
        <dbReference type="ARBA" id="ARBA00023136"/>
    </source>
</evidence>
<dbReference type="GO" id="GO:0006890">
    <property type="term" value="P:retrograde vesicle-mediated transport, Golgi to endoplasmic reticulum"/>
    <property type="evidence" value="ECO:0007669"/>
    <property type="project" value="InterPro"/>
</dbReference>
<evidence type="ECO:0000313" key="8">
    <source>
        <dbReference type="EMBL" id="MBI2679100.1"/>
    </source>
</evidence>
<keyword evidence="2 6" id="KW-0812">Transmembrane</keyword>
<gene>
    <name evidence="8" type="ORF">HYX28_09995</name>
</gene>
<name>A0A932A9B6_9BACT</name>
<dbReference type="GO" id="GO:0004252">
    <property type="term" value="F:serine-type endopeptidase activity"/>
    <property type="evidence" value="ECO:0007669"/>
    <property type="project" value="InterPro"/>
</dbReference>
<dbReference type="InterPro" id="IPR013861">
    <property type="entry name" value="TMEM115/Pdh1/Rbl19"/>
</dbReference>
<proteinExistence type="predicted"/>
<evidence type="ECO:0000313" key="9">
    <source>
        <dbReference type="Proteomes" id="UP000779809"/>
    </source>
</evidence>
<feature type="transmembrane region" description="Helical" evidence="6">
    <location>
        <begin position="82"/>
        <end position="102"/>
    </location>
</feature>
<keyword evidence="4 6" id="KW-0472">Membrane</keyword>
<dbReference type="GO" id="GO:0006508">
    <property type="term" value="P:proteolysis"/>
    <property type="evidence" value="ECO:0007669"/>
    <property type="project" value="UniProtKB-KW"/>
</dbReference>
<evidence type="ECO:0000256" key="3">
    <source>
        <dbReference type="ARBA" id="ARBA00022989"/>
    </source>
</evidence>
<feature type="transmembrane region" description="Helical" evidence="6">
    <location>
        <begin position="175"/>
        <end position="195"/>
    </location>
</feature>
<dbReference type="Gene3D" id="1.20.1540.10">
    <property type="entry name" value="Rhomboid-like"/>
    <property type="match status" value="1"/>
</dbReference>
<protein>
    <submittedName>
        <fullName evidence="8">Rhomboid family intramembrane serine protease</fullName>
    </submittedName>
</protein>
<feature type="transmembrane region" description="Helical" evidence="6">
    <location>
        <begin position="114"/>
        <end position="137"/>
    </location>
</feature>
<dbReference type="InterPro" id="IPR022764">
    <property type="entry name" value="Peptidase_S54_rhomboid_dom"/>
</dbReference>
<dbReference type="AlphaFoldDB" id="A0A932A9B6"/>
<feature type="transmembrane region" description="Helical" evidence="6">
    <location>
        <begin position="143"/>
        <end position="163"/>
    </location>
</feature>
<comment type="caution">
    <text evidence="8">The sequence shown here is derived from an EMBL/GenBank/DDBJ whole genome shotgun (WGS) entry which is preliminary data.</text>
</comment>
<feature type="transmembrane region" description="Helical" evidence="6">
    <location>
        <begin position="30"/>
        <end position="48"/>
    </location>
</feature>
<keyword evidence="8" id="KW-0645">Protease</keyword>
<evidence type="ECO:0000256" key="6">
    <source>
        <dbReference type="SAM" id="Phobius"/>
    </source>
</evidence>
<comment type="subcellular location">
    <subcellularLocation>
        <location evidence="1">Membrane</location>
        <topology evidence="1">Multi-pass membrane protein</topology>
    </subcellularLocation>
</comment>
<dbReference type="Pfam" id="PF01694">
    <property type="entry name" value="Rhomboid"/>
    <property type="match status" value="1"/>
</dbReference>
<feature type="region of interest" description="Disordered" evidence="5">
    <location>
        <begin position="285"/>
        <end position="311"/>
    </location>
</feature>
<dbReference type="EMBL" id="JACPNR010000012">
    <property type="protein sequence ID" value="MBI2679100.1"/>
    <property type="molecule type" value="Genomic_DNA"/>
</dbReference>
<evidence type="ECO:0000256" key="2">
    <source>
        <dbReference type="ARBA" id="ARBA00022692"/>
    </source>
</evidence>
<accession>A0A932A9B6</accession>
<dbReference type="GO" id="GO:0016020">
    <property type="term" value="C:membrane"/>
    <property type="evidence" value="ECO:0007669"/>
    <property type="project" value="UniProtKB-SubCell"/>
</dbReference>
<feature type="domain" description="Peptidase S54 rhomboid" evidence="7">
    <location>
        <begin position="74"/>
        <end position="222"/>
    </location>
</feature>
<feature type="compositionally biased region" description="Basic and acidic residues" evidence="5">
    <location>
        <begin position="296"/>
        <end position="311"/>
    </location>
</feature>
<evidence type="ECO:0000259" key="7">
    <source>
        <dbReference type="Pfam" id="PF01694"/>
    </source>
</evidence>
<sequence>MTTRRYMSGGGGGGEGMTLSFPPFTRTVKWIVGVNVVLFFLHGVFAMLTPTARLAQWMESLLMLTPVTLLHGWVWQAVTYSFVNFALLGLVFGMLIVWLLGAQLESTFGQRWLIRYYAICSLGGAVASTGLAYSGLVPGAEKMAIGGVASIYYGFLIAFGVLFSESEFFLFPLPISMKAKYLVGVTLVVAILLAVTGPGGLLSLGQLGGLVSGFIYIKFFFQRRAPARAFAGRGLSDRAYSPRRKGTTEGLFARMKNAYYRWKRKRAARKFEVYMRDHDRKVQFDEHGNYIPPADEAPKKGPGEDRGGWVN</sequence>
<evidence type="ECO:0000256" key="5">
    <source>
        <dbReference type="SAM" id="MobiDB-lite"/>
    </source>
</evidence>
<evidence type="ECO:0000256" key="1">
    <source>
        <dbReference type="ARBA" id="ARBA00004141"/>
    </source>
</evidence>
<dbReference type="SUPFAM" id="SSF144091">
    <property type="entry name" value="Rhomboid-like"/>
    <property type="match status" value="1"/>
</dbReference>
<dbReference type="Proteomes" id="UP000779809">
    <property type="component" value="Unassembled WGS sequence"/>
</dbReference>
<organism evidence="8 9">
    <name type="scientific">Candidatus Korobacter versatilis</name>
    <dbReference type="NCBI Taxonomy" id="658062"/>
    <lineage>
        <taxon>Bacteria</taxon>
        <taxon>Pseudomonadati</taxon>
        <taxon>Acidobacteriota</taxon>
        <taxon>Terriglobia</taxon>
        <taxon>Terriglobales</taxon>
        <taxon>Candidatus Korobacteraceae</taxon>
        <taxon>Candidatus Korobacter</taxon>
    </lineage>
</organism>
<dbReference type="SMART" id="SM01160">
    <property type="entry name" value="DUF1751"/>
    <property type="match status" value="1"/>
</dbReference>
<keyword evidence="3 6" id="KW-1133">Transmembrane helix</keyword>
<dbReference type="PANTHER" id="PTHR13377:SF3">
    <property type="entry name" value="TRANSMEMBRANE PROTEIN 115"/>
    <property type="match status" value="1"/>
</dbReference>
<dbReference type="PANTHER" id="PTHR13377">
    <property type="entry name" value="PLACENTAL PROTEIN 6"/>
    <property type="match status" value="1"/>
</dbReference>
<dbReference type="InterPro" id="IPR035952">
    <property type="entry name" value="Rhomboid-like_sf"/>
</dbReference>